<dbReference type="InterPro" id="IPR013960">
    <property type="entry name" value="DASH_Duo1"/>
</dbReference>
<dbReference type="PANTHER" id="PTHR28216:SF1">
    <property type="entry name" value="DASH COMPLEX SUBUNIT DUO1"/>
    <property type="match status" value="1"/>
</dbReference>
<feature type="compositionally biased region" description="Low complexity" evidence="19">
    <location>
        <begin position="194"/>
        <end position="207"/>
    </location>
</feature>
<evidence type="ECO:0000313" key="20">
    <source>
        <dbReference type="EMBL" id="THW85863.1"/>
    </source>
</evidence>
<name>A0A4S9B1W3_AURPU</name>
<feature type="compositionally biased region" description="Basic and acidic residues" evidence="19">
    <location>
        <begin position="144"/>
        <end position="170"/>
    </location>
</feature>
<keyword evidence="9" id="KW-0498">Mitosis</keyword>
<evidence type="ECO:0000256" key="10">
    <source>
        <dbReference type="ARBA" id="ARBA00022829"/>
    </source>
</evidence>
<feature type="region of interest" description="Disordered" evidence="19">
    <location>
        <begin position="137"/>
        <end position="239"/>
    </location>
</feature>
<evidence type="ECO:0000256" key="18">
    <source>
        <dbReference type="ARBA" id="ARBA00044358"/>
    </source>
</evidence>
<comment type="similarity">
    <text evidence="4">Belongs to the DASH complex DUO1 family.</text>
</comment>
<dbReference type="GO" id="GO:0072686">
    <property type="term" value="C:mitotic spindle"/>
    <property type="evidence" value="ECO:0007669"/>
    <property type="project" value="InterPro"/>
</dbReference>
<dbReference type="Pfam" id="PF08651">
    <property type="entry name" value="DASH_Duo1"/>
    <property type="match status" value="1"/>
</dbReference>
<dbReference type="GO" id="GO:0005874">
    <property type="term" value="C:microtubule"/>
    <property type="evidence" value="ECO:0007669"/>
    <property type="project" value="UniProtKB-KW"/>
</dbReference>
<feature type="compositionally biased region" description="Acidic residues" evidence="19">
    <location>
        <begin position="15"/>
        <end position="36"/>
    </location>
</feature>
<evidence type="ECO:0000256" key="3">
    <source>
        <dbReference type="ARBA" id="ARBA00004629"/>
    </source>
</evidence>
<feature type="compositionally biased region" description="Low complexity" evidence="19">
    <location>
        <begin position="549"/>
        <end position="576"/>
    </location>
</feature>
<evidence type="ECO:0000256" key="7">
    <source>
        <dbReference type="ARBA" id="ARBA00022618"/>
    </source>
</evidence>
<gene>
    <name evidence="20" type="ORF">D6D15_07782</name>
</gene>
<evidence type="ECO:0000256" key="6">
    <source>
        <dbReference type="ARBA" id="ARBA00022490"/>
    </source>
</evidence>
<evidence type="ECO:0000256" key="11">
    <source>
        <dbReference type="ARBA" id="ARBA00022838"/>
    </source>
</evidence>
<comment type="caution">
    <text evidence="20">The sequence shown here is derived from an EMBL/GenBank/DDBJ whole genome shotgun (WGS) entry which is preliminary data.</text>
</comment>
<keyword evidence="10" id="KW-0159">Chromosome partition</keyword>
<sequence length="587" mass="65853">MSQPPDVGALRLNDDVDDEYDNIPYEDEDIDYDMDIDLGPTPSKPSAPRPETSESREAALRKELDSVRQINKVIEDVVQSLEKAKGNMDNVNRTVHSASTLLDTWTRILSQTEHNQRLLLNPNWQGATQDIQDMENESFVRQQQAERRAAEDQARREATQRRAEEEERKKAAPPPATRGSRLRGRVGTASSRLTAQPSSASSTSSGYVGVGGQGGRGRGVPRAGSSIGSGIGRGSVTSDDEIIHHEQDSENSFMGMISWYKYLLSSSSSLLLFFLHTSAVRTQLVKTSNFELLHPASTSPASDSPRAHERRPSITCRGPNTTYRVSNRIHQIFAQSQSHSFRANHPPQLKELAIMSSYDTETVYTSPEYRHAYILLQSYEYWLSYQIDPDSILICEQDLLDMALTTLSNIMLACQLTCTQRTRATQRAKYVELAIWCHHFERHILTRRARTFIAFAADTGVNVAEIEEAWDMDMEDTEALVKRLFVRRNAAEEYVRRNQEQRWRRGLCSQRPRHVDLQPRREVLVEEAIASLGVEETVVIEESFEILSDPISTSTSPTDSSSSTSTSPASSPLSIAYDVDAPKPASS</sequence>
<comment type="subcellular location">
    <subcellularLocation>
        <location evidence="3">Chromosome</location>
        <location evidence="3">Centromere</location>
        <location evidence="3">Kinetochore</location>
    </subcellularLocation>
    <subcellularLocation>
        <location evidence="2">Cytoplasm</location>
        <location evidence="2">Cytoskeleton</location>
        <location evidence="2">Spindle</location>
    </subcellularLocation>
    <subcellularLocation>
        <location evidence="1">Nucleus</location>
    </subcellularLocation>
</comment>
<feature type="region of interest" description="Disordered" evidence="19">
    <location>
        <begin position="549"/>
        <end position="587"/>
    </location>
</feature>
<evidence type="ECO:0000256" key="1">
    <source>
        <dbReference type="ARBA" id="ARBA00004123"/>
    </source>
</evidence>
<keyword evidence="15" id="KW-0131">Cell cycle</keyword>
<keyword evidence="13" id="KW-0206">Cytoskeleton</keyword>
<dbReference type="PANTHER" id="PTHR28216">
    <property type="entry name" value="DASH COMPLEX SUBUNIT DUO1"/>
    <property type="match status" value="1"/>
</dbReference>
<dbReference type="GO" id="GO:0000278">
    <property type="term" value="P:mitotic cell cycle"/>
    <property type="evidence" value="ECO:0007669"/>
    <property type="project" value="InterPro"/>
</dbReference>
<evidence type="ECO:0000313" key="21">
    <source>
        <dbReference type="Proteomes" id="UP000304928"/>
    </source>
</evidence>
<protein>
    <recommendedName>
        <fullName evidence="17">DASH complex subunit DUO1</fullName>
    </recommendedName>
    <alternativeName>
        <fullName evidence="18">Outer kinetochore protein DUO1</fullName>
    </alternativeName>
</protein>
<evidence type="ECO:0000256" key="16">
    <source>
        <dbReference type="ARBA" id="ARBA00023328"/>
    </source>
</evidence>
<evidence type="ECO:0000256" key="17">
    <source>
        <dbReference type="ARBA" id="ARBA00044152"/>
    </source>
</evidence>
<accession>A0A4S9B1W3</accession>
<keyword evidence="5" id="KW-0158">Chromosome</keyword>
<evidence type="ECO:0000256" key="4">
    <source>
        <dbReference type="ARBA" id="ARBA00005366"/>
    </source>
</evidence>
<dbReference type="GO" id="GO:0042729">
    <property type="term" value="C:DASH complex"/>
    <property type="evidence" value="ECO:0007669"/>
    <property type="project" value="InterPro"/>
</dbReference>
<evidence type="ECO:0000256" key="14">
    <source>
        <dbReference type="ARBA" id="ARBA00023242"/>
    </source>
</evidence>
<proteinExistence type="inferred from homology"/>
<keyword evidence="7" id="KW-0132">Cell division</keyword>
<reference evidence="20 21" key="1">
    <citation type="submission" date="2018-10" db="EMBL/GenBank/DDBJ databases">
        <title>Fifty Aureobasidium pullulans genomes reveal a recombining polyextremotolerant generalist.</title>
        <authorList>
            <person name="Gostincar C."/>
            <person name="Turk M."/>
            <person name="Zajc J."/>
            <person name="Gunde-Cimerman N."/>
        </authorList>
    </citation>
    <scope>NUCLEOTIDE SEQUENCE [LARGE SCALE GENOMIC DNA]</scope>
    <source>
        <strain evidence="20 21">EXF-10507</strain>
    </source>
</reference>
<keyword evidence="11" id="KW-0995">Kinetochore</keyword>
<evidence type="ECO:0000256" key="8">
    <source>
        <dbReference type="ARBA" id="ARBA00022701"/>
    </source>
</evidence>
<dbReference type="GO" id="GO:0051301">
    <property type="term" value="P:cell division"/>
    <property type="evidence" value="ECO:0007669"/>
    <property type="project" value="UniProtKB-KW"/>
</dbReference>
<dbReference type="EMBL" id="QZAR01000167">
    <property type="protein sequence ID" value="THW85863.1"/>
    <property type="molecule type" value="Genomic_DNA"/>
</dbReference>
<evidence type="ECO:0000256" key="2">
    <source>
        <dbReference type="ARBA" id="ARBA00004186"/>
    </source>
</evidence>
<evidence type="ECO:0000256" key="13">
    <source>
        <dbReference type="ARBA" id="ARBA00023212"/>
    </source>
</evidence>
<keyword evidence="12" id="KW-0175">Coiled coil</keyword>
<feature type="region of interest" description="Disordered" evidence="19">
    <location>
        <begin position="295"/>
        <end position="319"/>
    </location>
</feature>
<evidence type="ECO:0000256" key="19">
    <source>
        <dbReference type="SAM" id="MobiDB-lite"/>
    </source>
</evidence>
<keyword evidence="6" id="KW-0963">Cytoplasm</keyword>
<evidence type="ECO:0000256" key="9">
    <source>
        <dbReference type="ARBA" id="ARBA00022776"/>
    </source>
</evidence>
<evidence type="ECO:0000256" key="15">
    <source>
        <dbReference type="ARBA" id="ARBA00023306"/>
    </source>
</evidence>
<feature type="compositionally biased region" description="Gly residues" evidence="19">
    <location>
        <begin position="208"/>
        <end position="218"/>
    </location>
</feature>
<evidence type="ECO:0000256" key="12">
    <source>
        <dbReference type="ARBA" id="ARBA00023054"/>
    </source>
</evidence>
<dbReference type="AlphaFoldDB" id="A0A4S9B1W3"/>
<evidence type="ECO:0000256" key="5">
    <source>
        <dbReference type="ARBA" id="ARBA00022454"/>
    </source>
</evidence>
<keyword evidence="16" id="KW-0137">Centromere</keyword>
<organism evidence="20 21">
    <name type="scientific">Aureobasidium pullulans</name>
    <name type="common">Black yeast</name>
    <name type="synonym">Pullularia pullulans</name>
    <dbReference type="NCBI Taxonomy" id="5580"/>
    <lineage>
        <taxon>Eukaryota</taxon>
        <taxon>Fungi</taxon>
        <taxon>Dikarya</taxon>
        <taxon>Ascomycota</taxon>
        <taxon>Pezizomycotina</taxon>
        <taxon>Dothideomycetes</taxon>
        <taxon>Dothideomycetidae</taxon>
        <taxon>Dothideales</taxon>
        <taxon>Saccotheciaceae</taxon>
        <taxon>Aureobasidium</taxon>
    </lineage>
</organism>
<feature type="region of interest" description="Disordered" evidence="19">
    <location>
        <begin position="1"/>
        <end position="57"/>
    </location>
</feature>
<keyword evidence="14" id="KW-0539">Nucleus</keyword>
<keyword evidence="8" id="KW-0493">Microtubule</keyword>
<dbReference type="GO" id="GO:0007059">
    <property type="term" value="P:chromosome segregation"/>
    <property type="evidence" value="ECO:0007669"/>
    <property type="project" value="UniProtKB-KW"/>
</dbReference>
<dbReference type="Proteomes" id="UP000304928">
    <property type="component" value="Unassembled WGS sequence"/>
</dbReference>